<protein>
    <recommendedName>
        <fullName evidence="1">DUF7730 domain-containing protein</fullName>
    </recommendedName>
</protein>
<keyword evidence="3" id="KW-1185">Reference proteome</keyword>
<dbReference type="EMBL" id="MU006218">
    <property type="protein sequence ID" value="KAF2831286.1"/>
    <property type="molecule type" value="Genomic_DNA"/>
</dbReference>
<name>A0A6A7ADG3_9PLEO</name>
<dbReference type="OrthoDB" id="5413827at2759"/>
<accession>A0A6A7ADG3</accession>
<organism evidence="2 3">
    <name type="scientific">Ophiobolus disseminans</name>
    <dbReference type="NCBI Taxonomy" id="1469910"/>
    <lineage>
        <taxon>Eukaryota</taxon>
        <taxon>Fungi</taxon>
        <taxon>Dikarya</taxon>
        <taxon>Ascomycota</taxon>
        <taxon>Pezizomycotina</taxon>
        <taxon>Dothideomycetes</taxon>
        <taxon>Pleosporomycetidae</taxon>
        <taxon>Pleosporales</taxon>
        <taxon>Pleosporineae</taxon>
        <taxon>Phaeosphaeriaceae</taxon>
        <taxon>Ophiobolus</taxon>
    </lineage>
</organism>
<evidence type="ECO:0000259" key="1">
    <source>
        <dbReference type="Pfam" id="PF24864"/>
    </source>
</evidence>
<evidence type="ECO:0000313" key="3">
    <source>
        <dbReference type="Proteomes" id="UP000799424"/>
    </source>
</evidence>
<sequence length="314" mass="35032">MCIPTFRQEPQELPVWGDAFGTQYIAGGKPVGPTPPLRDTPRILFVPAQGGSKDAANWNPTATETARDISAQNAVSSPLLRLPAEIRNRIWAYASTSDGVIELRPCKPAPFTEVQPATENGIITMEDLDMTEEPPTFPLQLTCRQIAQESSLHPFTENTFHCTNAWDLCLILRRMTLVQRTTIKTFKIRYSTAENILWSKPHACKSSSNAFVQLTGLERLIIAAPNKFIAKYAQAQMKKDFEAWIDGVLEVVVVEVEGVQQKKETKKMGGVMLDTSSSKTLFETLEDSSTPTENYIRTGYYDEEPGWGWENLGA</sequence>
<dbReference type="Pfam" id="PF24864">
    <property type="entry name" value="DUF7730"/>
    <property type="match status" value="1"/>
</dbReference>
<dbReference type="PANTHER" id="PTHR38790">
    <property type="entry name" value="2EXR DOMAIN-CONTAINING PROTEIN-RELATED"/>
    <property type="match status" value="1"/>
</dbReference>
<dbReference type="AlphaFoldDB" id="A0A6A7ADG3"/>
<evidence type="ECO:0000313" key="2">
    <source>
        <dbReference type="EMBL" id="KAF2831286.1"/>
    </source>
</evidence>
<dbReference type="InterPro" id="IPR056632">
    <property type="entry name" value="DUF7730"/>
</dbReference>
<proteinExistence type="predicted"/>
<reference evidence="2" key="1">
    <citation type="journal article" date="2020" name="Stud. Mycol.">
        <title>101 Dothideomycetes genomes: a test case for predicting lifestyles and emergence of pathogens.</title>
        <authorList>
            <person name="Haridas S."/>
            <person name="Albert R."/>
            <person name="Binder M."/>
            <person name="Bloem J."/>
            <person name="Labutti K."/>
            <person name="Salamov A."/>
            <person name="Andreopoulos B."/>
            <person name="Baker S."/>
            <person name="Barry K."/>
            <person name="Bills G."/>
            <person name="Bluhm B."/>
            <person name="Cannon C."/>
            <person name="Castanera R."/>
            <person name="Culley D."/>
            <person name="Daum C."/>
            <person name="Ezra D."/>
            <person name="Gonzalez J."/>
            <person name="Henrissat B."/>
            <person name="Kuo A."/>
            <person name="Liang C."/>
            <person name="Lipzen A."/>
            <person name="Lutzoni F."/>
            <person name="Magnuson J."/>
            <person name="Mondo S."/>
            <person name="Nolan M."/>
            <person name="Ohm R."/>
            <person name="Pangilinan J."/>
            <person name="Park H.-J."/>
            <person name="Ramirez L."/>
            <person name="Alfaro M."/>
            <person name="Sun H."/>
            <person name="Tritt A."/>
            <person name="Yoshinaga Y."/>
            <person name="Zwiers L.-H."/>
            <person name="Turgeon B."/>
            <person name="Goodwin S."/>
            <person name="Spatafora J."/>
            <person name="Crous P."/>
            <person name="Grigoriev I."/>
        </authorList>
    </citation>
    <scope>NUCLEOTIDE SEQUENCE</scope>
    <source>
        <strain evidence="2">CBS 113818</strain>
    </source>
</reference>
<feature type="domain" description="DUF7730" evidence="1">
    <location>
        <begin position="76"/>
        <end position="203"/>
    </location>
</feature>
<dbReference type="Proteomes" id="UP000799424">
    <property type="component" value="Unassembled WGS sequence"/>
</dbReference>
<gene>
    <name evidence="2" type="ORF">CC86DRAFT_431044</name>
</gene>
<dbReference type="PANTHER" id="PTHR38790:SF4">
    <property type="entry name" value="2EXR DOMAIN-CONTAINING PROTEIN"/>
    <property type="match status" value="1"/>
</dbReference>